<evidence type="ECO:0000256" key="4">
    <source>
        <dbReference type="ARBA" id="ARBA00022490"/>
    </source>
</evidence>
<accession>Q9FQF9</accession>
<dbReference type="GO" id="GO:0016702">
    <property type="term" value="F:oxidoreductase activity, acting on single donors with incorporation of molecular oxygen, incorporation of two atoms of oxygen"/>
    <property type="evidence" value="ECO:0007669"/>
    <property type="project" value="InterPro"/>
</dbReference>
<dbReference type="InterPro" id="IPR036392">
    <property type="entry name" value="PLAT/LH2_dom_sf"/>
</dbReference>
<evidence type="ECO:0000256" key="15">
    <source>
        <dbReference type="RuleBase" id="RU003974"/>
    </source>
</evidence>
<dbReference type="GO" id="GO:0005737">
    <property type="term" value="C:cytoplasm"/>
    <property type="evidence" value="ECO:0007669"/>
    <property type="project" value="UniProtKB-SubCell"/>
</dbReference>
<dbReference type="Pfam" id="PF01477">
    <property type="entry name" value="PLAT"/>
    <property type="match status" value="1"/>
</dbReference>
<dbReference type="SMART" id="SM00308">
    <property type="entry name" value="LH2"/>
    <property type="match status" value="1"/>
</dbReference>
<feature type="compositionally biased region" description="Basic and acidic residues" evidence="17">
    <location>
        <begin position="258"/>
        <end position="270"/>
    </location>
</feature>
<dbReference type="InterPro" id="IPR020834">
    <property type="entry name" value="LipOase_CS"/>
</dbReference>
<dbReference type="InterPro" id="IPR027433">
    <property type="entry name" value="Lipoxygenase_dom_3"/>
</dbReference>
<dbReference type="FunFam" id="3.10.450.60:FF:000002">
    <property type="entry name" value="Lipoxygenase"/>
    <property type="match status" value="1"/>
</dbReference>
<evidence type="ECO:0000256" key="10">
    <source>
        <dbReference type="ARBA" id="ARBA00023002"/>
    </source>
</evidence>
<dbReference type="PRINTS" id="PR00468">
    <property type="entry name" value="PLTLPOXGNASE"/>
</dbReference>
<keyword evidence="10 15" id="KW-0560">Oxidoreductase</keyword>
<reference evidence="20" key="1">
    <citation type="journal article" date="2000" name="Biochim. Biophys. Acta">
        <title>A Phaseolus vulgaris lipoxygenase gene expressed in nodules and in Rhizobium tropici inoculated roots.</title>
        <authorList>
            <person name="Porta H."/>
            <person name="Rocha-Sosa M."/>
        </authorList>
    </citation>
    <scope>NUCLEOTIDE SEQUENCE</scope>
</reference>
<evidence type="ECO:0000256" key="1">
    <source>
        <dbReference type="ARBA" id="ARBA00001962"/>
    </source>
</evidence>
<dbReference type="PROSITE" id="PS00081">
    <property type="entry name" value="LIPOXYGENASE_2"/>
    <property type="match status" value="1"/>
</dbReference>
<dbReference type="InterPro" id="IPR036226">
    <property type="entry name" value="LipOase_C_sf"/>
</dbReference>
<comment type="similarity">
    <text evidence="3 15">Belongs to the lipoxygenase family.</text>
</comment>
<dbReference type="GO" id="GO:0005506">
    <property type="term" value="F:iron ion binding"/>
    <property type="evidence" value="ECO:0007669"/>
    <property type="project" value="UniProtKB-ARBA"/>
</dbReference>
<evidence type="ECO:0000256" key="17">
    <source>
        <dbReference type="SAM" id="MobiDB-lite"/>
    </source>
</evidence>
<keyword evidence="9 15" id="KW-0223">Dioxygenase</keyword>
<evidence type="ECO:0000256" key="7">
    <source>
        <dbReference type="ARBA" id="ARBA00022767"/>
    </source>
</evidence>
<evidence type="ECO:0000256" key="5">
    <source>
        <dbReference type="ARBA" id="ARBA00022516"/>
    </source>
</evidence>
<keyword evidence="12" id="KW-0443">Lipid metabolism</keyword>
<dbReference type="PROSITE" id="PS00711">
    <property type="entry name" value="LIPOXYGENASE_1"/>
    <property type="match status" value="1"/>
</dbReference>
<keyword evidence="13 16" id="KW-0275">Fatty acid biosynthesis</keyword>
<organism evidence="20">
    <name type="scientific">Phaseolus vulgaris</name>
    <name type="common">Kidney bean</name>
    <name type="synonym">French bean</name>
    <dbReference type="NCBI Taxonomy" id="3885"/>
    <lineage>
        <taxon>Eukaryota</taxon>
        <taxon>Viridiplantae</taxon>
        <taxon>Streptophyta</taxon>
        <taxon>Embryophyta</taxon>
        <taxon>Tracheophyta</taxon>
        <taxon>Spermatophyta</taxon>
        <taxon>Magnoliopsida</taxon>
        <taxon>eudicotyledons</taxon>
        <taxon>Gunneridae</taxon>
        <taxon>Pentapetalae</taxon>
        <taxon>rosids</taxon>
        <taxon>fabids</taxon>
        <taxon>Fabales</taxon>
        <taxon>Fabaceae</taxon>
        <taxon>Papilionoideae</taxon>
        <taxon>50 kb inversion clade</taxon>
        <taxon>NPAAA clade</taxon>
        <taxon>indigoferoid/millettioid clade</taxon>
        <taxon>Phaseoleae</taxon>
        <taxon>Phaseolus</taxon>
    </lineage>
</organism>
<keyword evidence="11 15" id="KW-0408">Iron</keyword>
<dbReference type="Gene3D" id="1.20.245.10">
    <property type="entry name" value="Lipoxygenase-1, Domain 5"/>
    <property type="match status" value="1"/>
</dbReference>
<dbReference type="InterPro" id="IPR001246">
    <property type="entry name" value="LipOase_plant"/>
</dbReference>
<dbReference type="GO" id="GO:0031408">
    <property type="term" value="P:oxylipin biosynthetic process"/>
    <property type="evidence" value="ECO:0007669"/>
    <property type="project" value="UniProtKB-UniRule"/>
</dbReference>
<dbReference type="Gene3D" id="4.10.372.10">
    <property type="entry name" value="Lipoxygenase-1, Domain 3"/>
    <property type="match status" value="1"/>
</dbReference>
<dbReference type="FunFam" id="1.20.245.10:FF:000002">
    <property type="entry name" value="Lipoxygenase"/>
    <property type="match status" value="1"/>
</dbReference>
<feature type="domain" description="Lipoxygenase" evidence="19">
    <location>
        <begin position="181"/>
        <end position="874"/>
    </location>
</feature>
<dbReference type="EC" id="1.13.11.-" evidence="16"/>
<name>Q9FQF9_PHAVU</name>
<evidence type="ECO:0000256" key="11">
    <source>
        <dbReference type="ARBA" id="ARBA00023004"/>
    </source>
</evidence>
<dbReference type="InterPro" id="IPR020833">
    <property type="entry name" value="LipOase_Fe_BS"/>
</dbReference>
<feature type="domain" description="PLAT" evidence="18">
    <location>
        <begin position="52"/>
        <end position="177"/>
    </location>
</feature>
<evidence type="ECO:0000259" key="18">
    <source>
        <dbReference type="PROSITE" id="PS50095"/>
    </source>
</evidence>
<keyword evidence="7 16" id="KW-0925">Oxylipin biosynthesis</keyword>
<evidence type="ECO:0000259" key="19">
    <source>
        <dbReference type="PROSITE" id="PS51393"/>
    </source>
</evidence>
<evidence type="ECO:0000256" key="12">
    <source>
        <dbReference type="ARBA" id="ARBA00023098"/>
    </source>
</evidence>
<keyword evidence="6 15" id="KW-0479">Metal-binding</keyword>
<dbReference type="PROSITE" id="PS50095">
    <property type="entry name" value="PLAT"/>
    <property type="match status" value="1"/>
</dbReference>
<evidence type="ECO:0000256" key="2">
    <source>
        <dbReference type="ARBA" id="ARBA00004496"/>
    </source>
</evidence>
<comment type="subcellular location">
    <subcellularLocation>
        <location evidence="2">Cytoplasm</location>
    </subcellularLocation>
</comment>
<dbReference type="InterPro" id="IPR013819">
    <property type="entry name" value="LipOase_C"/>
</dbReference>
<dbReference type="UniPathway" id="UPA00382"/>
<evidence type="ECO:0000313" key="20">
    <source>
        <dbReference type="EMBL" id="AAG42354.1"/>
    </source>
</evidence>
<dbReference type="SUPFAM" id="SSF48484">
    <property type="entry name" value="Lipoxigenase"/>
    <property type="match status" value="1"/>
</dbReference>
<protein>
    <recommendedName>
        <fullName evidence="16">Lipoxygenase</fullName>
        <ecNumber evidence="16">1.13.11.-</ecNumber>
    </recommendedName>
</protein>
<dbReference type="AlphaFoldDB" id="Q9FQF9"/>
<dbReference type="ProMEX" id="Q9FQF9"/>
<dbReference type="PROSITE" id="PS51393">
    <property type="entry name" value="LIPOXYGENASE_3"/>
    <property type="match status" value="1"/>
</dbReference>
<keyword evidence="8" id="KW-0276">Fatty acid metabolism</keyword>
<dbReference type="PANTHER" id="PTHR11771">
    <property type="entry name" value="LIPOXYGENASE"/>
    <property type="match status" value="1"/>
</dbReference>
<dbReference type="Gene3D" id="3.10.450.60">
    <property type="match status" value="1"/>
</dbReference>
<keyword evidence="4" id="KW-0963">Cytoplasm</keyword>
<dbReference type="PRINTS" id="PR00087">
    <property type="entry name" value="LIPOXYGENASE"/>
</dbReference>
<dbReference type="GO" id="GO:0034440">
    <property type="term" value="P:lipid oxidation"/>
    <property type="evidence" value="ECO:0007669"/>
    <property type="project" value="InterPro"/>
</dbReference>
<evidence type="ECO:0000256" key="6">
    <source>
        <dbReference type="ARBA" id="ARBA00022723"/>
    </source>
</evidence>
<dbReference type="InterPro" id="IPR000907">
    <property type="entry name" value="LipOase"/>
</dbReference>
<comment type="cofactor">
    <cofactor evidence="1 15">
        <name>Fe cation</name>
        <dbReference type="ChEBI" id="CHEBI:24875"/>
    </cofactor>
</comment>
<proteinExistence type="inferred from homology"/>
<dbReference type="EMBL" id="AF234983">
    <property type="protein sequence ID" value="AAG42354.1"/>
    <property type="molecule type" value="Genomic_DNA"/>
</dbReference>
<dbReference type="GO" id="GO:0006633">
    <property type="term" value="P:fatty acid biosynthetic process"/>
    <property type="evidence" value="ECO:0007669"/>
    <property type="project" value="UniProtKB-KW"/>
</dbReference>
<feature type="region of interest" description="Disordered" evidence="17">
    <location>
        <begin position="242"/>
        <end position="270"/>
    </location>
</feature>
<dbReference type="SUPFAM" id="SSF49723">
    <property type="entry name" value="Lipase/lipooxygenase domain (PLAT/LH2 domain)"/>
    <property type="match status" value="1"/>
</dbReference>
<keyword evidence="5 16" id="KW-0444">Lipid biosynthesis</keyword>
<evidence type="ECO:0000256" key="8">
    <source>
        <dbReference type="ARBA" id="ARBA00022832"/>
    </source>
</evidence>
<dbReference type="Gene3D" id="4.10.375.10">
    <property type="entry name" value="Lipoxygenase-1, Domain 2"/>
    <property type="match status" value="1"/>
</dbReference>
<evidence type="ECO:0000256" key="14">
    <source>
        <dbReference type="PROSITE-ProRule" id="PRU00152"/>
    </source>
</evidence>
<dbReference type="Pfam" id="PF00305">
    <property type="entry name" value="Lipoxygenase"/>
    <property type="match status" value="1"/>
</dbReference>
<evidence type="ECO:0000256" key="3">
    <source>
        <dbReference type="ARBA" id="ARBA00009419"/>
    </source>
</evidence>
<feature type="compositionally biased region" description="Basic residues" evidence="17">
    <location>
        <begin position="248"/>
        <end position="257"/>
    </location>
</feature>
<comment type="pathway">
    <text evidence="16">Lipid metabolism; oxylipin biosynthesis.</text>
</comment>
<comment type="caution">
    <text evidence="14">Lacks conserved residue(s) required for the propagation of feature annotation.</text>
</comment>
<sequence>MFQVPGVSGILNPGGHGHNKIKGTVVLMRKNVLDFNSVPDLTKGNVGGVIGTGLGVVGSTVDTLTAFLGRSVSLQLISATQSDENGKGKVGKDTFIEGIITSLPTLGAGESAFYVRFEWDGSMGIPAAFHIKNYCQVEFTSRSLTLEDVPNQGTIRFVCNSWIYNANIYKKSVRTFFANHSYVPSETPAALVHYREEELKNLRGDGTGERVEHDRIYDYDVYNDLGNPDKAAALARPVLGGSTLPYPRRGRTGRAKTKKETDPNSEKPDDFVYLPRDEAFGHLKSSDFLAYALKSVSQDVLPVLTDAFDGSLLSLEFDNFAEVHKLYDGGVTLPTGFLSKYAPIPIVKEIFRSDGEQFLKYPPPKVMQVDKSAWMTDEEFARETIAGVNPNVIKILKEFPPRSTLDTQAYGDHTSIITKEHLEPKLGGLTVEQAIENKKLFILDHHDYLIPYLRRINSSTTKTYATRTIFFLKDDGTLAPLAIELSKPHSQGDEHGPVSEVYVPAYEGVEAYIWLLAKAYVVVNDSCYHQIVSHWLNTHAVVEPFVIATNRQLSVVHPVYKLLFPHYRDTMNINSLARKSLVNADGIIEKTFLWSRYSMEMSSVIYKDWSLVDQALPNDLIKRGVAVADPSAPHGVKLVIEDYPYASDGLEIWDAIKSWVEEYVAFYYKSDEALQKDPELQAWWKELVQVGHGDLKDKPWWPKMQSRGDLVAVSTTLIWIASALHAAVNFGQYPLGGLILNRPTISRRFMPVEGSAEYAALAKNPEKEFLRTITGKKETLIDLTVIEILSRHASDEIYLGERDGGDHWTSDAGPLEAFKRFGKKLAEIEEKLVKKNNDETLRNRTGPAKMPYTLLYPSSEEGLTFRGIPNSISI</sequence>
<dbReference type="Gene3D" id="2.60.60.20">
    <property type="entry name" value="PLAT/LH2 domain"/>
    <property type="match status" value="1"/>
</dbReference>
<dbReference type="CDD" id="cd01751">
    <property type="entry name" value="PLAT_LH2"/>
    <property type="match status" value="1"/>
</dbReference>
<dbReference type="InterPro" id="IPR042057">
    <property type="entry name" value="Lipoxy_PLAT/LH2"/>
</dbReference>
<comment type="function">
    <text evidence="16">Plant lipoxygenase may be involved in a number of diverse aspects of plant physiology including growth and development, pest resistance, and senescence or responses to wounding.</text>
</comment>
<evidence type="ECO:0000256" key="16">
    <source>
        <dbReference type="RuleBase" id="RU003975"/>
    </source>
</evidence>
<dbReference type="InterPro" id="IPR001024">
    <property type="entry name" value="PLAT/LH2_dom"/>
</dbReference>
<evidence type="ECO:0000256" key="13">
    <source>
        <dbReference type="ARBA" id="ARBA00023160"/>
    </source>
</evidence>
<evidence type="ECO:0000256" key="9">
    <source>
        <dbReference type="ARBA" id="ARBA00022964"/>
    </source>
</evidence>